<name>A0A427DMW6_9GAMM</name>
<protein>
    <submittedName>
        <fullName evidence="1">Uncharacterized protein</fullName>
    </submittedName>
</protein>
<dbReference type="AlphaFoldDB" id="A0A427DMW6"/>
<sequence length="93" mass="10402">MLLTALLKAYAGWKLKLVEQALNQHRQTLPSVEALADQTLLDLYDQVLGALAGPRTLRIRSAPSLTAALKLRASQRAFARSVYHHRRLAELNQ</sequence>
<organism evidence="1 2">
    <name type="scientific">Stutzerimonas xanthomarina</name>
    <dbReference type="NCBI Taxonomy" id="271420"/>
    <lineage>
        <taxon>Bacteria</taxon>
        <taxon>Pseudomonadati</taxon>
        <taxon>Pseudomonadota</taxon>
        <taxon>Gammaproteobacteria</taxon>
        <taxon>Pseudomonadales</taxon>
        <taxon>Pseudomonadaceae</taxon>
        <taxon>Stutzerimonas</taxon>
    </lineage>
</organism>
<dbReference type="EMBL" id="RHQL01000021">
    <property type="protein sequence ID" value="RRV04698.1"/>
    <property type="molecule type" value="Genomic_DNA"/>
</dbReference>
<evidence type="ECO:0000313" key="2">
    <source>
        <dbReference type="Proteomes" id="UP000276506"/>
    </source>
</evidence>
<gene>
    <name evidence="1" type="ORF">EGJ28_22025</name>
</gene>
<accession>A0A427DMW6</accession>
<proteinExistence type="predicted"/>
<evidence type="ECO:0000313" key="1">
    <source>
        <dbReference type="EMBL" id="RRV04698.1"/>
    </source>
</evidence>
<dbReference type="RefSeq" id="WP_125940413.1">
    <property type="nucleotide sequence ID" value="NZ_RHQL01000021.1"/>
</dbReference>
<dbReference type="Proteomes" id="UP000276506">
    <property type="component" value="Unassembled WGS sequence"/>
</dbReference>
<comment type="caution">
    <text evidence="1">The sequence shown here is derived from an EMBL/GenBank/DDBJ whole genome shotgun (WGS) entry which is preliminary data.</text>
</comment>
<reference evidence="1 2" key="1">
    <citation type="submission" date="2018-10" db="EMBL/GenBank/DDBJ databases">
        <title>Transmission dynamics of multidrug resistant bacteria on intensive care unit surfaces.</title>
        <authorList>
            <person name="D'Souza A.W."/>
            <person name="Potter R.F."/>
            <person name="Wallace M."/>
            <person name="Shupe A."/>
            <person name="Patel S."/>
            <person name="Sun S."/>
            <person name="Gul D."/>
            <person name="Kwon J.H."/>
            <person name="Andleeb S."/>
            <person name="Burnham C.-A.D."/>
            <person name="Dantas G."/>
        </authorList>
    </citation>
    <scope>NUCLEOTIDE SEQUENCE [LARGE SCALE GENOMIC DNA]</scope>
    <source>
        <strain evidence="1 2">PX_177</strain>
    </source>
</reference>